<comment type="caution">
    <text evidence="7">The sequence shown here is derived from an EMBL/GenBank/DDBJ whole genome shotgun (WGS) entry which is preliminary data.</text>
</comment>
<dbReference type="InterPro" id="IPR001128">
    <property type="entry name" value="Cyt_P450"/>
</dbReference>
<dbReference type="SUPFAM" id="SSF48264">
    <property type="entry name" value="Cytochrome P450"/>
    <property type="match status" value="1"/>
</dbReference>
<evidence type="ECO:0000313" key="8">
    <source>
        <dbReference type="Proteomes" id="UP001433268"/>
    </source>
</evidence>
<keyword evidence="6" id="KW-0503">Monooxygenase</keyword>
<reference evidence="7 8" key="1">
    <citation type="submission" date="2023-01" db="EMBL/GenBank/DDBJ databases">
        <title>Analysis of 21 Apiospora genomes using comparative genomics revels a genus with tremendous synthesis potential of carbohydrate active enzymes and secondary metabolites.</title>
        <authorList>
            <person name="Sorensen T."/>
        </authorList>
    </citation>
    <scope>NUCLEOTIDE SEQUENCE [LARGE SCALE GENOMIC DNA]</scope>
    <source>
        <strain evidence="7 8">CBS 114990</strain>
    </source>
</reference>
<name>A0ABR1V4W7_9PEZI</name>
<evidence type="ECO:0000256" key="3">
    <source>
        <dbReference type="ARBA" id="ARBA00022617"/>
    </source>
</evidence>
<proteinExistence type="inferred from homology"/>
<comment type="cofactor">
    <cofactor evidence="1">
        <name>heme</name>
        <dbReference type="ChEBI" id="CHEBI:30413"/>
    </cofactor>
</comment>
<evidence type="ECO:0000256" key="6">
    <source>
        <dbReference type="RuleBase" id="RU000461"/>
    </source>
</evidence>
<keyword evidence="6" id="KW-0560">Oxidoreductase</keyword>
<dbReference type="PRINTS" id="PR00463">
    <property type="entry name" value="EP450I"/>
</dbReference>
<evidence type="ECO:0000256" key="5">
    <source>
        <dbReference type="ARBA" id="ARBA00023004"/>
    </source>
</evidence>
<gene>
    <name evidence="7" type="ORF">PG997_011790</name>
</gene>
<dbReference type="InterPro" id="IPR002401">
    <property type="entry name" value="Cyt_P450_E_grp-I"/>
</dbReference>
<organism evidence="7 8">
    <name type="scientific">Apiospora hydei</name>
    <dbReference type="NCBI Taxonomy" id="1337664"/>
    <lineage>
        <taxon>Eukaryota</taxon>
        <taxon>Fungi</taxon>
        <taxon>Dikarya</taxon>
        <taxon>Ascomycota</taxon>
        <taxon>Pezizomycotina</taxon>
        <taxon>Sordariomycetes</taxon>
        <taxon>Xylariomycetidae</taxon>
        <taxon>Amphisphaeriales</taxon>
        <taxon>Apiosporaceae</taxon>
        <taxon>Apiospora</taxon>
    </lineage>
</organism>
<accession>A0ABR1V4W7</accession>
<dbReference type="Gene3D" id="1.10.630.10">
    <property type="entry name" value="Cytochrome P450"/>
    <property type="match status" value="1"/>
</dbReference>
<evidence type="ECO:0000256" key="2">
    <source>
        <dbReference type="ARBA" id="ARBA00010617"/>
    </source>
</evidence>
<evidence type="ECO:0000256" key="4">
    <source>
        <dbReference type="ARBA" id="ARBA00022723"/>
    </source>
</evidence>
<keyword evidence="4 6" id="KW-0479">Metal-binding</keyword>
<evidence type="ECO:0000256" key="1">
    <source>
        <dbReference type="ARBA" id="ARBA00001971"/>
    </source>
</evidence>
<evidence type="ECO:0000313" key="7">
    <source>
        <dbReference type="EMBL" id="KAK8065043.1"/>
    </source>
</evidence>
<keyword evidence="3 6" id="KW-0349">Heme</keyword>
<dbReference type="PANTHER" id="PTHR24305">
    <property type="entry name" value="CYTOCHROME P450"/>
    <property type="match status" value="1"/>
</dbReference>
<comment type="similarity">
    <text evidence="2 6">Belongs to the cytochrome P450 family.</text>
</comment>
<dbReference type="GeneID" id="92049165"/>
<dbReference type="EMBL" id="JAQQWN010000009">
    <property type="protein sequence ID" value="KAK8065043.1"/>
    <property type="molecule type" value="Genomic_DNA"/>
</dbReference>
<keyword evidence="5 6" id="KW-0408">Iron</keyword>
<dbReference type="InterPro" id="IPR017972">
    <property type="entry name" value="Cyt_P450_CS"/>
</dbReference>
<dbReference type="PANTHER" id="PTHR24305:SF210">
    <property type="entry name" value="CYTOCHROME P450 MONOOXYGENASE ASQL-RELATED"/>
    <property type="match status" value="1"/>
</dbReference>
<dbReference type="Pfam" id="PF00067">
    <property type="entry name" value="p450"/>
    <property type="match status" value="1"/>
</dbReference>
<keyword evidence="8" id="KW-1185">Reference proteome</keyword>
<dbReference type="InterPro" id="IPR050121">
    <property type="entry name" value="Cytochrome_P450_monoxygenase"/>
</dbReference>
<sequence>MVLGKWVPEGTTLLVHHTSVSRSPAAWTDPDCYVPERWLGGAESEYRDDRRDWHQPFSYGPRNCLGQNMAWHEMRLVAASILYHFDVELCERETGDWLDQKCWIVWDRKPLICRVRPVAR</sequence>
<dbReference type="InterPro" id="IPR036396">
    <property type="entry name" value="Cyt_P450_sf"/>
</dbReference>
<dbReference type="PROSITE" id="PS00086">
    <property type="entry name" value="CYTOCHROME_P450"/>
    <property type="match status" value="1"/>
</dbReference>
<dbReference type="Proteomes" id="UP001433268">
    <property type="component" value="Unassembled WGS sequence"/>
</dbReference>
<protein>
    <submittedName>
        <fullName evidence="7">Cytochrome P450</fullName>
    </submittedName>
</protein>
<dbReference type="RefSeq" id="XP_066661797.1">
    <property type="nucleotide sequence ID" value="XM_066816105.1"/>
</dbReference>